<keyword evidence="7 10" id="KW-0949">S-adenosyl-L-methionine</keyword>
<evidence type="ECO:0000313" key="12">
    <source>
        <dbReference type="EMBL" id="PVY41574.1"/>
    </source>
</evidence>
<proteinExistence type="inferred from homology"/>
<dbReference type="PANTHER" id="PTHR30027">
    <property type="entry name" value="RIBOSOMAL RNA SMALL SUBUNIT METHYLTRANSFERASE E"/>
    <property type="match status" value="1"/>
</dbReference>
<accession>A0A2U1AYQ9</accession>
<dbReference type="EMBL" id="QEKH01000013">
    <property type="protein sequence ID" value="PVY41574.1"/>
    <property type="molecule type" value="Genomic_DNA"/>
</dbReference>
<organism evidence="12 13">
    <name type="scientific">Victivallis vadensis</name>
    <dbReference type="NCBI Taxonomy" id="172901"/>
    <lineage>
        <taxon>Bacteria</taxon>
        <taxon>Pseudomonadati</taxon>
        <taxon>Lentisphaerota</taxon>
        <taxon>Lentisphaeria</taxon>
        <taxon>Victivallales</taxon>
        <taxon>Victivallaceae</taxon>
        <taxon>Victivallis</taxon>
    </lineage>
</organism>
<keyword evidence="6 10" id="KW-0808">Transferase</keyword>
<dbReference type="EC" id="2.1.1.193" evidence="10"/>
<evidence type="ECO:0000256" key="4">
    <source>
        <dbReference type="ARBA" id="ARBA00022552"/>
    </source>
</evidence>
<dbReference type="Gene3D" id="3.40.1280.10">
    <property type="match status" value="1"/>
</dbReference>
<protein>
    <recommendedName>
        <fullName evidence="10">Ribosomal RNA small subunit methyltransferase E</fullName>
        <ecNumber evidence="10">2.1.1.193</ecNumber>
    </recommendedName>
</protein>
<evidence type="ECO:0000256" key="8">
    <source>
        <dbReference type="ARBA" id="ARBA00025699"/>
    </source>
</evidence>
<dbReference type="GeneID" id="78295303"/>
<evidence type="ECO:0000259" key="11">
    <source>
        <dbReference type="Pfam" id="PF04452"/>
    </source>
</evidence>
<dbReference type="GO" id="GO:0070042">
    <property type="term" value="F:rRNA (uridine-N3-)-methyltransferase activity"/>
    <property type="evidence" value="ECO:0007669"/>
    <property type="project" value="TreeGrafter"/>
</dbReference>
<evidence type="ECO:0000256" key="2">
    <source>
        <dbReference type="ARBA" id="ARBA00005528"/>
    </source>
</evidence>
<evidence type="ECO:0000256" key="1">
    <source>
        <dbReference type="ARBA" id="ARBA00004496"/>
    </source>
</evidence>
<evidence type="ECO:0000256" key="10">
    <source>
        <dbReference type="PIRNR" id="PIRNR015601"/>
    </source>
</evidence>
<comment type="caution">
    <text evidence="12">The sequence shown here is derived from an EMBL/GenBank/DDBJ whole genome shotgun (WGS) entry which is preliminary data.</text>
</comment>
<dbReference type="InterPro" id="IPR029026">
    <property type="entry name" value="tRNA_m1G_MTases_N"/>
</dbReference>
<evidence type="ECO:0000256" key="3">
    <source>
        <dbReference type="ARBA" id="ARBA00022490"/>
    </source>
</evidence>
<sequence>MHSFFCNTLGKAGEPVELAKRESDHLFKTLRAAPGDTVELLDGRGGRALATVQPGRVLLTVSREQVPEPETGLLLYTAVPRKAKFDTLLKQAAELGVREIRLLLCERSVAAPEGSDRWETLLQEGCKQSGNPFLPKIAPPVKLAAALAEFSGTGYFGAVENPGAEAPRPAAGNVAWFVGPEGGFTAAEEEAMAHANIHALNLGPYVLRLETAAVCGLAVLRRMITEAGR</sequence>
<evidence type="ECO:0000313" key="13">
    <source>
        <dbReference type="Proteomes" id="UP000245959"/>
    </source>
</evidence>
<dbReference type="SUPFAM" id="SSF75217">
    <property type="entry name" value="alpha/beta knot"/>
    <property type="match status" value="1"/>
</dbReference>
<reference evidence="12 13" key="1">
    <citation type="submission" date="2018-04" db="EMBL/GenBank/DDBJ databases">
        <title>Genomic Encyclopedia of Type Strains, Phase IV (KMG-IV): sequencing the most valuable type-strain genomes for metagenomic binning, comparative biology and taxonomic classification.</title>
        <authorList>
            <person name="Goeker M."/>
        </authorList>
    </citation>
    <scope>NUCLEOTIDE SEQUENCE [LARGE SCALE GENOMIC DNA]</scope>
    <source>
        <strain evidence="12 13">DSM 14823</strain>
    </source>
</reference>
<dbReference type="InterPro" id="IPR015947">
    <property type="entry name" value="PUA-like_sf"/>
</dbReference>
<keyword evidence="13" id="KW-1185">Reference proteome</keyword>
<evidence type="ECO:0000256" key="9">
    <source>
        <dbReference type="ARBA" id="ARBA00047944"/>
    </source>
</evidence>
<dbReference type="SUPFAM" id="SSF88697">
    <property type="entry name" value="PUA domain-like"/>
    <property type="match status" value="1"/>
</dbReference>
<dbReference type="InterPro" id="IPR029028">
    <property type="entry name" value="Alpha/beta_knot_MTases"/>
</dbReference>
<dbReference type="GO" id="GO:0070475">
    <property type="term" value="P:rRNA base methylation"/>
    <property type="evidence" value="ECO:0007669"/>
    <property type="project" value="TreeGrafter"/>
</dbReference>
<comment type="catalytic activity">
    <reaction evidence="9 10">
        <text>uridine(1498) in 16S rRNA + S-adenosyl-L-methionine = N(3)-methyluridine(1498) in 16S rRNA + S-adenosyl-L-homocysteine + H(+)</text>
        <dbReference type="Rhea" id="RHEA:42920"/>
        <dbReference type="Rhea" id="RHEA-COMP:10283"/>
        <dbReference type="Rhea" id="RHEA-COMP:10284"/>
        <dbReference type="ChEBI" id="CHEBI:15378"/>
        <dbReference type="ChEBI" id="CHEBI:57856"/>
        <dbReference type="ChEBI" id="CHEBI:59789"/>
        <dbReference type="ChEBI" id="CHEBI:65315"/>
        <dbReference type="ChEBI" id="CHEBI:74502"/>
        <dbReference type="EC" id="2.1.1.193"/>
    </reaction>
</comment>
<keyword evidence="3 10" id="KW-0963">Cytoplasm</keyword>
<keyword evidence="4 10" id="KW-0698">rRNA processing</keyword>
<dbReference type="CDD" id="cd18084">
    <property type="entry name" value="RsmE-like"/>
    <property type="match status" value="1"/>
</dbReference>
<comment type="similarity">
    <text evidence="2 10">Belongs to the RNA methyltransferase RsmE family.</text>
</comment>
<dbReference type="PIRSF" id="PIRSF015601">
    <property type="entry name" value="MTase_slr0722"/>
    <property type="match status" value="1"/>
</dbReference>
<dbReference type="NCBIfam" id="TIGR00046">
    <property type="entry name" value="RsmE family RNA methyltransferase"/>
    <property type="match status" value="1"/>
</dbReference>
<comment type="subcellular location">
    <subcellularLocation>
        <location evidence="1 10">Cytoplasm</location>
    </subcellularLocation>
</comment>
<feature type="domain" description="Ribosomal RNA small subunit methyltransferase E methyltransferase" evidence="11">
    <location>
        <begin position="72"/>
        <end position="220"/>
    </location>
</feature>
<evidence type="ECO:0000256" key="7">
    <source>
        <dbReference type="ARBA" id="ARBA00022691"/>
    </source>
</evidence>
<evidence type="ECO:0000256" key="6">
    <source>
        <dbReference type="ARBA" id="ARBA00022679"/>
    </source>
</evidence>
<comment type="function">
    <text evidence="8 10">Specifically methylates the N3 position of the uracil ring of uridine 1498 (m3U1498) in 16S rRNA. Acts on the fully assembled 30S ribosomal subunit.</text>
</comment>
<gene>
    <name evidence="12" type="ORF">C8D82_11347</name>
</gene>
<evidence type="ECO:0000256" key="5">
    <source>
        <dbReference type="ARBA" id="ARBA00022603"/>
    </source>
</evidence>
<dbReference type="Proteomes" id="UP000245959">
    <property type="component" value="Unassembled WGS sequence"/>
</dbReference>
<dbReference type="InterPro" id="IPR006700">
    <property type="entry name" value="RsmE"/>
</dbReference>
<dbReference type="AlphaFoldDB" id="A0A2U1AYQ9"/>
<dbReference type="RefSeq" id="WP_165832966.1">
    <property type="nucleotide sequence ID" value="NZ_QEKH01000013.1"/>
</dbReference>
<dbReference type="PANTHER" id="PTHR30027:SF3">
    <property type="entry name" value="16S RRNA (URACIL(1498)-N(3))-METHYLTRANSFERASE"/>
    <property type="match status" value="1"/>
</dbReference>
<dbReference type="InterPro" id="IPR046886">
    <property type="entry name" value="RsmE_MTase_dom"/>
</dbReference>
<keyword evidence="5 10" id="KW-0489">Methyltransferase</keyword>
<dbReference type="GO" id="GO:0005737">
    <property type="term" value="C:cytoplasm"/>
    <property type="evidence" value="ECO:0007669"/>
    <property type="project" value="UniProtKB-SubCell"/>
</dbReference>
<name>A0A2U1AYQ9_9BACT</name>
<dbReference type="Pfam" id="PF04452">
    <property type="entry name" value="Methyltrans_RNA"/>
    <property type="match status" value="1"/>
</dbReference>